<dbReference type="Proteomes" id="UP000314294">
    <property type="component" value="Unassembled WGS sequence"/>
</dbReference>
<dbReference type="EMBL" id="SRLO01000367">
    <property type="protein sequence ID" value="TNN58930.1"/>
    <property type="molecule type" value="Genomic_DNA"/>
</dbReference>
<feature type="compositionally biased region" description="Basic and acidic residues" evidence="1">
    <location>
        <begin position="1"/>
        <end position="15"/>
    </location>
</feature>
<evidence type="ECO:0000256" key="1">
    <source>
        <dbReference type="SAM" id="MobiDB-lite"/>
    </source>
</evidence>
<keyword evidence="3" id="KW-1185">Reference proteome</keyword>
<dbReference type="AlphaFoldDB" id="A0A4Z2H0B0"/>
<reference evidence="2 3" key="1">
    <citation type="submission" date="2019-03" db="EMBL/GenBank/DDBJ databases">
        <title>First draft genome of Liparis tanakae, snailfish: a comprehensive survey of snailfish specific genes.</title>
        <authorList>
            <person name="Kim W."/>
            <person name="Song I."/>
            <person name="Jeong J.-H."/>
            <person name="Kim D."/>
            <person name="Kim S."/>
            <person name="Ryu S."/>
            <person name="Song J.Y."/>
            <person name="Lee S.K."/>
        </authorList>
    </citation>
    <scope>NUCLEOTIDE SEQUENCE [LARGE SCALE GENOMIC DNA]</scope>
    <source>
        <tissue evidence="2">Muscle</tissue>
    </source>
</reference>
<gene>
    <name evidence="2" type="ORF">EYF80_030843</name>
</gene>
<feature type="compositionally biased region" description="Basic and acidic residues" evidence="1">
    <location>
        <begin position="26"/>
        <end position="48"/>
    </location>
</feature>
<feature type="region of interest" description="Disordered" evidence="1">
    <location>
        <begin position="156"/>
        <end position="177"/>
    </location>
</feature>
<accession>A0A4Z2H0B0</accession>
<feature type="compositionally biased region" description="Acidic residues" evidence="1">
    <location>
        <begin position="61"/>
        <end position="71"/>
    </location>
</feature>
<organism evidence="2 3">
    <name type="scientific">Liparis tanakae</name>
    <name type="common">Tanaka's snailfish</name>
    <dbReference type="NCBI Taxonomy" id="230148"/>
    <lineage>
        <taxon>Eukaryota</taxon>
        <taxon>Metazoa</taxon>
        <taxon>Chordata</taxon>
        <taxon>Craniata</taxon>
        <taxon>Vertebrata</taxon>
        <taxon>Euteleostomi</taxon>
        <taxon>Actinopterygii</taxon>
        <taxon>Neopterygii</taxon>
        <taxon>Teleostei</taxon>
        <taxon>Neoteleostei</taxon>
        <taxon>Acanthomorphata</taxon>
        <taxon>Eupercaria</taxon>
        <taxon>Perciformes</taxon>
        <taxon>Cottioidei</taxon>
        <taxon>Cottales</taxon>
        <taxon>Liparidae</taxon>
        <taxon>Liparis</taxon>
    </lineage>
</organism>
<evidence type="ECO:0000313" key="3">
    <source>
        <dbReference type="Proteomes" id="UP000314294"/>
    </source>
</evidence>
<evidence type="ECO:0000313" key="2">
    <source>
        <dbReference type="EMBL" id="TNN58930.1"/>
    </source>
</evidence>
<feature type="region of interest" description="Disordered" evidence="1">
    <location>
        <begin position="1"/>
        <end position="85"/>
    </location>
</feature>
<name>A0A4Z2H0B0_9TELE</name>
<feature type="compositionally biased region" description="Basic residues" evidence="1">
    <location>
        <begin position="157"/>
        <end position="177"/>
    </location>
</feature>
<comment type="caution">
    <text evidence="2">The sequence shown here is derived from an EMBL/GenBank/DDBJ whole genome shotgun (WGS) entry which is preliminary data.</text>
</comment>
<proteinExistence type="predicted"/>
<sequence length="177" mass="19528">MQSSKTKDFTSRSDESELTNLMAAADVREEQKDGNRQKEMDRRGEKSPKPRPAIHIQRVQEEEEEEEEEEGGMAGGRDLAACQQQGKKEGACEVALVLSLKPWLRRFPAALTEPLGGMSPPAVDTLAEGPGSLADHKVGPLPCFALARSRCGAGWGRYRRRKDGGGGRKRKRQKKLT</sequence>
<protein>
    <submittedName>
        <fullName evidence="2">Uncharacterized protein</fullName>
    </submittedName>
</protein>